<proteinExistence type="inferred from homology"/>
<dbReference type="STRING" id="709986.Deima_2762"/>
<feature type="domain" description="V-type ATP synthase subunit I N-terminal" evidence="9">
    <location>
        <begin position="115"/>
        <end position="204"/>
    </location>
</feature>
<keyword evidence="7 8" id="KW-0472">Membrane</keyword>
<comment type="subcellular location">
    <subcellularLocation>
        <location evidence="1">Membrane</location>
        <topology evidence="1">Multi-pass membrane protein</topology>
    </subcellularLocation>
</comment>
<feature type="transmembrane region" description="Helical" evidence="8">
    <location>
        <begin position="589"/>
        <end position="611"/>
    </location>
</feature>
<dbReference type="InterPro" id="IPR002490">
    <property type="entry name" value="V-ATPase_116kDa_su"/>
</dbReference>
<feature type="transmembrane region" description="Helical" evidence="8">
    <location>
        <begin position="518"/>
        <end position="537"/>
    </location>
</feature>
<evidence type="ECO:0000259" key="9">
    <source>
        <dbReference type="Pfam" id="PF18670"/>
    </source>
</evidence>
<evidence type="ECO:0000256" key="4">
    <source>
        <dbReference type="ARBA" id="ARBA00022692"/>
    </source>
</evidence>
<feature type="transmembrane region" description="Helical" evidence="8">
    <location>
        <begin position="617"/>
        <end position="643"/>
    </location>
</feature>
<dbReference type="InterPro" id="IPR040574">
    <property type="entry name" value="V_ATPase_I_N"/>
</dbReference>
<evidence type="ECO:0000256" key="6">
    <source>
        <dbReference type="ARBA" id="ARBA00023065"/>
    </source>
</evidence>
<reference evidence="11" key="2">
    <citation type="submission" date="2011-01" db="EMBL/GenBank/DDBJ databases">
        <title>The complete genome of Deinococcus maricopensis DSM 21211.</title>
        <authorList>
            <consortium name="US DOE Joint Genome Institute (JGI-PGF)"/>
            <person name="Lucas S."/>
            <person name="Copeland A."/>
            <person name="Lapidus A."/>
            <person name="Goodwin L."/>
            <person name="Pitluck S."/>
            <person name="Kyrpides N."/>
            <person name="Mavromatis K."/>
            <person name="Pagani I."/>
            <person name="Ivanova N."/>
            <person name="Ovchinnikova G."/>
            <person name="Zeytun A."/>
            <person name="Detter J.C."/>
            <person name="Han C."/>
            <person name="Land M."/>
            <person name="Hauser L."/>
            <person name="Markowitz V."/>
            <person name="Cheng J.-F."/>
            <person name="Hugenholtz P."/>
            <person name="Woyke T."/>
            <person name="Wu D."/>
            <person name="Pukall R."/>
            <person name="Gehrich-Schroeter G."/>
            <person name="Brambilla E."/>
            <person name="Klenk H.-P."/>
            <person name="Eisen J.A."/>
        </authorList>
    </citation>
    <scope>NUCLEOTIDE SEQUENCE [LARGE SCALE GENOMIC DNA]</scope>
    <source>
        <strain evidence="11">DSM 21211 / LMG 22137 / NRRL B-23946 / LB-34</strain>
    </source>
</reference>
<evidence type="ECO:0000256" key="3">
    <source>
        <dbReference type="ARBA" id="ARBA00022448"/>
    </source>
</evidence>
<evidence type="ECO:0000256" key="7">
    <source>
        <dbReference type="ARBA" id="ARBA00023136"/>
    </source>
</evidence>
<evidence type="ECO:0000256" key="2">
    <source>
        <dbReference type="ARBA" id="ARBA00009904"/>
    </source>
</evidence>
<reference evidence="10 11" key="1">
    <citation type="journal article" date="2011" name="Stand. Genomic Sci.">
        <title>Complete genome sequence of Deinococcus maricopensis type strain (LB-34).</title>
        <authorList>
            <person name="Pukall R."/>
            <person name="Zeytun A."/>
            <person name="Lucas S."/>
            <person name="Lapidus A."/>
            <person name="Hammon N."/>
            <person name="Deshpande S."/>
            <person name="Nolan M."/>
            <person name="Cheng J.F."/>
            <person name="Pitluck S."/>
            <person name="Liolios K."/>
            <person name="Pagani I."/>
            <person name="Mikhailova N."/>
            <person name="Ivanova N."/>
            <person name="Mavromatis K."/>
            <person name="Pati A."/>
            <person name="Tapia R."/>
            <person name="Han C."/>
            <person name="Goodwin L."/>
            <person name="Chen A."/>
            <person name="Palaniappan K."/>
            <person name="Land M."/>
            <person name="Hauser L."/>
            <person name="Chang Y.J."/>
            <person name="Jeffries C.D."/>
            <person name="Brambilla E.M."/>
            <person name="Rohde M."/>
            <person name="Goker M."/>
            <person name="Detter J.C."/>
            <person name="Woyke T."/>
            <person name="Bristow J."/>
            <person name="Eisen J.A."/>
            <person name="Markowitz V."/>
            <person name="Hugenholtz P."/>
            <person name="Kyrpides N.C."/>
            <person name="Klenk H.P."/>
        </authorList>
    </citation>
    <scope>NUCLEOTIDE SEQUENCE [LARGE SCALE GENOMIC DNA]</scope>
    <source>
        <strain evidence="11">DSM 21211 / LMG 22137 / NRRL B-23946 / LB-34</strain>
    </source>
</reference>
<dbReference type="GO" id="GO:0007035">
    <property type="term" value="P:vacuolar acidification"/>
    <property type="evidence" value="ECO:0007669"/>
    <property type="project" value="TreeGrafter"/>
</dbReference>
<feature type="transmembrane region" description="Helical" evidence="8">
    <location>
        <begin position="549"/>
        <end position="568"/>
    </location>
</feature>
<sequence length="684" mass="74688">MQQVVIAARKRDDKAIISALQAAGVLHIVPVQVQEQGRLSTGPLQGAEADERKHTERLLARAETTLTELGTHRVPHGALPDERDWGTHLENVAGPASILAKRRAELTSDLDAAGTYGQVTQALATLAGGVDRSRRLAVIPFTMQVGDAGLNDLNAALNADLKDRYALDTRTVGNNVVGLVVVPLADRDRARAALGKARVGELRLPGRFDRLTLADAAREFERIERETPAALRDLDNERARLADTHAPTLYAIRDALADRVAIHDVQAVSARGKYSMVLQGYVPADRVKDMQAALATFGNGVSYQLSDADEHHGESVPVQLKNNSYVRPFQVVMGLMSLPKYGTFDPTWVIAVFFPLFFGIIMADIGYGLLFLAFGMWLLGKAKRNEGWDLSFFGAYVPPETLRNLGFVTNVMAAWTILWGLLTGEFFGTLLEHAGLFYVNPEIVNSLWGWTGIRAEAAAEAHHGVIPILFPRLETSYFSNVALVFSLLFGIVQVLWGWGIRIAQGLRHRDPVHTWEGLALFGGVGALIAMAFATRAGKDFSQFTNFGNPLVLLMYVGFLLFIVGWIRVIKHFPMLPIELLSQGGAVMSYSRIFAVGLVSAILAKLCTDLGWSLGESLGILGVLIGIILGVLLHFFVLALTLIGHIVQPLRLHMVEFLNPTGFNAETSPAYNPLRRLSPVSGQGK</sequence>
<organism evidence="10 11">
    <name type="scientific">Deinococcus maricopensis (strain DSM 21211 / LMG 22137 / NRRL B-23946 / LB-34)</name>
    <dbReference type="NCBI Taxonomy" id="709986"/>
    <lineage>
        <taxon>Bacteria</taxon>
        <taxon>Thermotogati</taxon>
        <taxon>Deinococcota</taxon>
        <taxon>Deinococci</taxon>
        <taxon>Deinococcales</taxon>
        <taxon>Deinococcaceae</taxon>
        <taxon>Deinococcus</taxon>
    </lineage>
</organism>
<evidence type="ECO:0000313" key="10">
    <source>
        <dbReference type="EMBL" id="ADV68391.1"/>
    </source>
</evidence>
<dbReference type="Gene3D" id="3.30.70.2170">
    <property type="match status" value="1"/>
</dbReference>
<keyword evidence="4 8" id="KW-0812">Transmembrane</keyword>
<dbReference type="Pfam" id="PF01496">
    <property type="entry name" value="V_ATPase_I"/>
    <property type="match status" value="1"/>
</dbReference>
<dbReference type="PANTHER" id="PTHR11629:SF63">
    <property type="entry name" value="V-TYPE PROTON ATPASE SUBUNIT A"/>
    <property type="match status" value="1"/>
</dbReference>
<name>E8UBF2_DEIML</name>
<dbReference type="eggNOG" id="COG1269">
    <property type="taxonomic scope" value="Bacteria"/>
</dbReference>
<dbReference type="GO" id="GO:0051117">
    <property type="term" value="F:ATPase binding"/>
    <property type="evidence" value="ECO:0007669"/>
    <property type="project" value="TreeGrafter"/>
</dbReference>
<dbReference type="EMBL" id="CP002454">
    <property type="protein sequence ID" value="ADV68391.1"/>
    <property type="molecule type" value="Genomic_DNA"/>
</dbReference>
<dbReference type="KEGG" id="dmr:Deima_2762"/>
<keyword evidence="5 8" id="KW-1133">Transmembrane helix</keyword>
<feature type="transmembrane region" description="Helical" evidence="8">
    <location>
        <begin position="348"/>
        <end position="380"/>
    </location>
</feature>
<dbReference type="GO" id="GO:0033179">
    <property type="term" value="C:proton-transporting V-type ATPase, V0 domain"/>
    <property type="evidence" value="ECO:0007669"/>
    <property type="project" value="InterPro"/>
</dbReference>
<keyword evidence="6" id="KW-0406">Ion transport</keyword>
<dbReference type="RefSeq" id="WP_013557895.1">
    <property type="nucleotide sequence ID" value="NC_014958.1"/>
</dbReference>
<accession>E8UBF2</accession>
<comment type="similarity">
    <text evidence="2">Belongs to the V-ATPase 116 kDa subunit family.</text>
</comment>
<feature type="transmembrane region" description="Helical" evidence="8">
    <location>
        <begin position="477"/>
        <end position="498"/>
    </location>
</feature>
<evidence type="ECO:0000256" key="5">
    <source>
        <dbReference type="ARBA" id="ARBA00022989"/>
    </source>
</evidence>
<dbReference type="GO" id="GO:0016471">
    <property type="term" value="C:vacuolar proton-transporting V-type ATPase complex"/>
    <property type="evidence" value="ECO:0007669"/>
    <property type="project" value="TreeGrafter"/>
</dbReference>
<dbReference type="GO" id="GO:0046961">
    <property type="term" value="F:proton-transporting ATPase activity, rotational mechanism"/>
    <property type="evidence" value="ECO:0007669"/>
    <property type="project" value="InterPro"/>
</dbReference>
<evidence type="ECO:0000256" key="8">
    <source>
        <dbReference type="SAM" id="Phobius"/>
    </source>
</evidence>
<gene>
    <name evidence="10" type="ordered locus">Deima_2762</name>
</gene>
<evidence type="ECO:0000256" key="1">
    <source>
        <dbReference type="ARBA" id="ARBA00004141"/>
    </source>
</evidence>
<feature type="transmembrane region" description="Helical" evidence="8">
    <location>
        <begin position="401"/>
        <end position="422"/>
    </location>
</feature>
<dbReference type="Proteomes" id="UP000008635">
    <property type="component" value="Chromosome"/>
</dbReference>
<keyword evidence="11" id="KW-1185">Reference proteome</keyword>
<keyword evidence="3" id="KW-0813">Transport</keyword>
<dbReference type="Pfam" id="PF18670">
    <property type="entry name" value="V_ATPase_I_N"/>
    <property type="match status" value="1"/>
</dbReference>
<dbReference type="Gene3D" id="3.30.70.2750">
    <property type="match status" value="1"/>
</dbReference>
<dbReference type="PANTHER" id="PTHR11629">
    <property type="entry name" value="VACUOLAR PROTON ATPASES"/>
    <property type="match status" value="1"/>
</dbReference>
<evidence type="ECO:0000313" key="11">
    <source>
        <dbReference type="Proteomes" id="UP000008635"/>
    </source>
</evidence>
<dbReference type="AlphaFoldDB" id="E8UBF2"/>
<protein>
    <submittedName>
        <fullName evidence="10">V-type ATPase 116 kDa subunit</fullName>
    </submittedName>
</protein>
<dbReference type="HOGENOM" id="CLU_025558_2_1_0"/>
<dbReference type="Gene3D" id="1.20.1460.20">
    <property type="match status" value="1"/>
</dbReference>